<dbReference type="SUPFAM" id="SSF53756">
    <property type="entry name" value="UDP-Glycosyltransferase/glycogen phosphorylase"/>
    <property type="match status" value="1"/>
</dbReference>
<organism evidence="1 2">
    <name type="scientific">Leptospira montravelensis</name>
    <dbReference type="NCBI Taxonomy" id="2484961"/>
    <lineage>
        <taxon>Bacteria</taxon>
        <taxon>Pseudomonadati</taxon>
        <taxon>Spirochaetota</taxon>
        <taxon>Spirochaetia</taxon>
        <taxon>Leptospirales</taxon>
        <taxon>Leptospiraceae</taxon>
        <taxon>Leptospira</taxon>
    </lineage>
</organism>
<evidence type="ECO:0008006" key="3">
    <source>
        <dbReference type="Google" id="ProtNLM"/>
    </source>
</evidence>
<dbReference type="Proteomes" id="UP000297465">
    <property type="component" value="Unassembled WGS sequence"/>
</dbReference>
<dbReference type="EMBL" id="RQFO01000004">
    <property type="protein sequence ID" value="TGL05461.1"/>
    <property type="molecule type" value="Genomic_DNA"/>
</dbReference>
<name>A0ABY2LTB4_9LEPT</name>
<comment type="caution">
    <text evidence="1">The sequence shown here is derived from an EMBL/GenBank/DDBJ whole genome shotgun (WGS) entry which is preliminary data.</text>
</comment>
<proteinExistence type="predicted"/>
<reference evidence="2" key="1">
    <citation type="journal article" date="2019" name="PLoS Negl. Trop. Dis.">
        <title>Revisiting the worldwide diversity of Leptospira species in the environment.</title>
        <authorList>
            <person name="Vincent A.T."/>
            <person name="Schiettekatte O."/>
            <person name="Bourhy P."/>
            <person name="Veyrier F.J."/>
            <person name="Picardeau M."/>
        </authorList>
    </citation>
    <scope>NUCLEOTIDE SEQUENCE [LARGE SCALE GENOMIC DNA]</scope>
    <source>
        <strain evidence="2">201800278</strain>
    </source>
</reference>
<evidence type="ECO:0000313" key="1">
    <source>
        <dbReference type="EMBL" id="TGL05461.1"/>
    </source>
</evidence>
<protein>
    <recommendedName>
        <fullName evidence="3">Glycosyltransferase</fullName>
    </recommendedName>
</protein>
<gene>
    <name evidence="1" type="ORF">EHQ31_01710</name>
</gene>
<accession>A0ABY2LTB4</accession>
<dbReference type="Gene3D" id="3.40.50.2000">
    <property type="entry name" value="Glycogen Phosphorylase B"/>
    <property type="match status" value="2"/>
</dbReference>
<sequence>MIPILFVNHSYGGGTEKNVNDLANALVKNYEWISVVVATVGTDEVGISVYKRNKVLKKYSFLIFEKNQYLNSSENIKSVLLDIIKLFSIKLIHFHHFVFLKDFSLDLNEISLPYFVTLHDYFFVCPTVNLINTKGRFCSGCIPEEDSSYEFRSCMMQLNKEPEYLSKHRIFFENILSNASKVILPNESMLPILLKIFSNFRNYSVIEHGVDIKEGSTLNRLQRFVKKIKILLIGDLSNHKGFEIIKEICSDNNVLRFCEFELWGKTFHRLPNVKYRGVYDSKTLTNIFEANDYDLSLQLSITAESYSYTISELIANRIPIICFNLGAQAERVTRFNAGWVVSEIDSKQVIRLLLKLAEDRSLIKLKKESIKSEDLISVSEMAKKYMEIYVGFIDRKTTFRNKKLLINEKKQILKKYKDRKRKLFDLNFIFFKKILKRWLVRVYLVWSNR</sequence>
<dbReference type="RefSeq" id="WP_135569037.1">
    <property type="nucleotide sequence ID" value="NZ_RQFN01000011.1"/>
</dbReference>
<evidence type="ECO:0000313" key="2">
    <source>
        <dbReference type="Proteomes" id="UP000297465"/>
    </source>
</evidence>
<keyword evidence="2" id="KW-1185">Reference proteome</keyword>